<reference evidence="1 2" key="1">
    <citation type="submission" date="2015-08" db="EMBL/GenBank/DDBJ databases">
        <authorList>
            <person name="Babu N.S."/>
            <person name="Beckwith C.J."/>
            <person name="Beseler K.G."/>
            <person name="Brison A."/>
            <person name="Carone J.V."/>
            <person name="Caskin T.P."/>
            <person name="Diamond M."/>
            <person name="Durham M.E."/>
            <person name="Foxe J.M."/>
            <person name="Go M."/>
            <person name="Henderson B.A."/>
            <person name="Jones I.B."/>
            <person name="McGettigan J.A."/>
            <person name="Micheletti S.J."/>
            <person name="Nasrallah M.E."/>
            <person name="Ortiz D."/>
            <person name="Piller C.R."/>
            <person name="Privatt S.R."/>
            <person name="Schneider S.L."/>
            <person name="Sharp S."/>
            <person name="Smith T.C."/>
            <person name="Stanton J.D."/>
            <person name="Ullery H.E."/>
            <person name="Wilson R.J."/>
            <person name="Serrano M.G."/>
            <person name="Buck G."/>
            <person name="Lee V."/>
            <person name="Wang Y."/>
            <person name="Carvalho R."/>
            <person name="Voegtly L."/>
            <person name="Shi R."/>
            <person name="Duckworth R."/>
            <person name="Johnson A."/>
            <person name="Loviza R."/>
            <person name="Walstead R."/>
            <person name="Shah Z."/>
            <person name="Kiflezghi M."/>
            <person name="Wade K."/>
            <person name="Ball S.L."/>
            <person name="Bradley K.W."/>
            <person name="Asai D.J."/>
            <person name="Bowman C.A."/>
            <person name="Russell D.A."/>
            <person name="Pope W.H."/>
            <person name="Jacobs-Sera D."/>
            <person name="Hendrix R.W."/>
            <person name="Hatfull G.F."/>
        </authorList>
    </citation>
    <scope>NUCLEOTIDE SEQUENCE [LARGE SCALE GENOMIC DNA]</scope>
    <source>
        <strain evidence="1 2">DSM 27648</strain>
    </source>
</reference>
<proteinExistence type="predicted"/>
<gene>
    <name evidence="1" type="ORF">AKJ09_09646</name>
</gene>
<dbReference type="EMBL" id="CP012333">
    <property type="protein sequence ID" value="AKV02983.1"/>
    <property type="molecule type" value="Genomic_DNA"/>
</dbReference>
<sequence length="41" mass="4324">MSAATAPAARWLWAGGFALVFVALADQRALPPSAWRSQALP</sequence>
<evidence type="ECO:0000313" key="2">
    <source>
        <dbReference type="Proteomes" id="UP000064967"/>
    </source>
</evidence>
<evidence type="ECO:0000313" key="1">
    <source>
        <dbReference type="EMBL" id="AKV02983.1"/>
    </source>
</evidence>
<keyword evidence="2" id="KW-1185">Reference proteome</keyword>
<dbReference type="STRING" id="1391654.AKJ09_09646"/>
<dbReference type="KEGG" id="llu:AKJ09_09646"/>
<dbReference type="Proteomes" id="UP000064967">
    <property type="component" value="Chromosome"/>
</dbReference>
<protein>
    <submittedName>
        <fullName evidence="1">Uncharacterized protein</fullName>
    </submittedName>
</protein>
<accession>A0A0K1QB74</accession>
<dbReference type="RefSeq" id="WP_275936700.1">
    <property type="nucleotide sequence ID" value="NZ_CP012333.1"/>
</dbReference>
<name>A0A0K1QB74_9BACT</name>
<organism evidence="1 2">
    <name type="scientific">Labilithrix luteola</name>
    <dbReference type="NCBI Taxonomy" id="1391654"/>
    <lineage>
        <taxon>Bacteria</taxon>
        <taxon>Pseudomonadati</taxon>
        <taxon>Myxococcota</taxon>
        <taxon>Polyangia</taxon>
        <taxon>Polyangiales</taxon>
        <taxon>Labilitrichaceae</taxon>
        <taxon>Labilithrix</taxon>
    </lineage>
</organism>
<dbReference type="AlphaFoldDB" id="A0A0K1QB74"/>